<protein>
    <recommendedName>
        <fullName evidence="3">Nicotinamide N-methyltransferase</fullName>
    </recommendedName>
</protein>
<dbReference type="GO" id="GO:0008757">
    <property type="term" value="F:S-adenosylmethionine-dependent methyltransferase activity"/>
    <property type="evidence" value="ECO:0007669"/>
    <property type="project" value="UniProtKB-ARBA"/>
</dbReference>
<dbReference type="AlphaFoldDB" id="A0AAD6VBG0"/>
<comment type="caution">
    <text evidence="1">The sequence shown here is derived from an EMBL/GenBank/DDBJ whole genome shotgun (WGS) entry which is preliminary data.</text>
</comment>
<dbReference type="Pfam" id="PF10294">
    <property type="entry name" value="Methyltransf_16"/>
    <property type="match status" value="1"/>
</dbReference>
<dbReference type="PANTHER" id="PTHR14614:SF10">
    <property type="entry name" value="PROTEIN N-TERMINAL AND LYSINE N-METHYLTRANSFERASE EFM7"/>
    <property type="match status" value="1"/>
</dbReference>
<reference evidence="1" key="1">
    <citation type="submission" date="2023-03" db="EMBL/GenBank/DDBJ databases">
        <title>Massive genome expansion in bonnet fungi (Mycena s.s.) driven by repeated elements and novel gene families across ecological guilds.</title>
        <authorList>
            <consortium name="Lawrence Berkeley National Laboratory"/>
            <person name="Harder C.B."/>
            <person name="Miyauchi S."/>
            <person name="Viragh M."/>
            <person name="Kuo A."/>
            <person name="Thoen E."/>
            <person name="Andreopoulos B."/>
            <person name="Lu D."/>
            <person name="Skrede I."/>
            <person name="Drula E."/>
            <person name="Henrissat B."/>
            <person name="Morin E."/>
            <person name="Kohler A."/>
            <person name="Barry K."/>
            <person name="LaButti K."/>
            <person name="Morin E."/>
            <person name="Salamov A."/>
            <person name="Lipzen A."/>
            <person name="Mereny Z."/>
            <person name="Hegedus B."/>
            <person name="Baldrian P."/>
            <person name="Stursova M."/>
            <person name="Weitz H."/>
            <person name="Taylor A."/>
            <person name="Grigoriev I.V."/>
            <person name="Nagy L.G."/>
            <person name="Martin F."/>
            <person name="Kauserud H."/>
        </authorList>
    </citation>
    <scope>NUCLEOTIDE SEQUENCE</scope>
    <source>
        <strain evidence="1">9144</strain>
    </source>
</reference>
<gene>
    <name evidence="1" type="ORF">GGX14DRAFT_646547</name>
</gene>
<organism evidence="1 2">
    <name type="scientific">Mycena pura</name>
    <dbReference type="NCBI Taxonomy" id="153505"/>
    <lineage>
        <taxon>Eukaryota</taxon>
        <taxon>Fungi</taxon>
        <taxon>Dikarya</taxon>
        <taxon>Basidiomycota</taxon>
        <taxon>Agaricomycotina</taxon>
        <taxon>Agaricomycetes</taxon>
        <taxon>Agaricomycetidae</taxon>
        <taxon>Agaricales</taxon>
        <taxon>Marasmiineae</taxon>
        <taxon>Mycenaceae</taxon>
        <taxon>Mycena</taxon>
    </lineage>
</organism>
<dbReference type="InterPro" id="IPR029063">
    <property type="entry name" value="SAM-dependent_MTases_sf"/>
</dbReference>
<evidence type="ECO:0000313" key="2">
    <source>
        <dbReference type="Proteomes" id="UP001219525"/>
    </source>
</evidence>
<dbReference type="EMBL" id="JARJCW010000046">
    <property type="protein sequence ID" value="KAJ7204840.1"/>
    <property type="molecule type" value="Genomic_DNA"/>
</dbReference>
<dbReference type="PANTHER" id="PTHR14614">
    <property type="entry name" value="HEPATOCELLULAR CARCINOMA-ASSOCIATED ANTIGEN"/>
    <property type="match status" value="1"/>
</dbReference>
<dbReference type="SUPFAM" id="SSF53335">
    <property type="entry name" value="S-adenosyl-L-methionine-dependent methyltransferases"/>
    <property type="match status" value="1"/>
</dbReference>
<dbReference type="GO" id="GO:0005737">
    <property type="term" value="C:cytoplasm"/>
    <property type="evidence" value="ECO:0007669"/>
    <property type="project" value="TreeGrafter"/>
</dbReference>
<evidence type="ECO:0008006" key="3">
    <source>
        <dbReference type="Google" id="ProtNLM"/>
    </source>
</evidence>
<evidence type="ECO:0000313" key="1">
    <source>
        <dbReference type="EMBL" id="KAJ7204840.1"/>
    </source>
</evidence>
<dbReference type="Proteomes" id="UP001219525">
    <property type="component" value="Unassembled WGS sequence"/>
</dbReference>
<sequence length="245" mass="26197">MSLEDPVDILNDSLEFLGGSPVIDAIITYGDLQLTVAAKANTLLADHLFSPALFLAERIERGLLQADGLNVVELGAGSALPSLLLSTVSAPPASVVVSDYPDSGILGNLTKNVERNKHLVSPGCTVQCCGYEWGADVAPLLALSGRPDHKYDLIILSDLLHFHSSHSVLISSMNALLAKDGQAHVAAGFIFEEIVPAEDEREWFGRSIVNGLDKTALGLRKSACRYWCMTGAEFNIARPTEQGKA</sequence>
<name>A0AAD6VBG0_9AGAR</name>
<feature type="non-terminal residue" evidence="1">
    <location>
        <position position="245"/>
    </location>
</feature>
<proteinExistence type="predicted"/>
<dbReference type="InterPro" id="IPR019410">
    <property type="entry name" value="Methyltransf_16"/>
</dbReference>
<dbReference type="Gene3D" id="3.40.50.150">
    <property type="entry name" value="Vaccinia Virus protein VP39"/>
    <property type="match status" value="1"/>
</dbReference>
<accession>A0AAD6VBG0</accession>
<keyword evidence="2" id="KW-1185">Reference proteome</keyword>